<dbReference type="GO" id="GO:1902201">
    <property type="term" value="P:negative regulation of bacterial-type flagellum-dependent cell motility"/>
    <property type="evidence" value="ECO:0007669"/>
    <property type="project" value="TreeGrafter"/>
</dbReference>
<evidence type="ECO:0000256" key="1">
    <source>
        <dbReference type="ARBA" id="ARBA00012528"/>
    </source>
</evidence>
<protein>
    <recommendedName>
        <fullName evidence="1">diguanylate cyclase</fullName>
        <ecNumber evidence="1">2.7.7.65</ecNumber>
    </recommendedName>
</protein>
<proteinExistence type="predicted"/>
<evidence type="ECO:0000259" key="3">
    <source>
        <dbReference type="PROSITE" id="PS50887"/>
    </source>
</evidence>
<dbReference type="InterPro" id="IPR029787">
    <property type="entry name" value="Nucleotide_cyclase"/>
</dbReference>
<dbReference type="AlphaFoldDB" id="A0A1T4RI83"/>
<comment type="catalytic activity">
    <reaction evidence="2">
        <text>2 GTP = 3',3'-c-di-GMP + 2 diphosphate</text>
        <dbReference type="Rhea" id="RHEA:24898"/>
        <dbReference type="ChEBI" id="CHEBI:33019"/>
        <dbReference type="ChEBI" id="CHEBI:37565"/>
        <dbReference type="ChEBI" id="CHEBI:58805"/>
        <dbReference type="EC" id="2.7.7.65"/>
    </reaction>
</comment>
<dbReference type="InterPro" id="IPR043128">
    <property type="entry name" value="Rev_trsase/Diguanyl_cyclase"/>
</dbReference>
<accession>A0A1T4RI83</accession>
<sequence>MQDSHASLDQAARVAERLRACVAALPFDHLRDGLRVTISLGVAQWHMGDEGLDAVTRRADEALYRAKDGGRDRVETERDEATAG</sequence>
<dbReference type="PROSITE" id="PS50887">
    <property type="entry name" value="GGDEF"/>
    <property type="match status" value="1"/>
</dbReference>
<evidence type="ECO:0000313" key="5">
    <source>
        <dbReference type="Proteomes" id="UP000190061"/>
    </source>
</evidence>
<dbReference type="GO" id="GO:0043709">
    <property type="term" value="P:cell adhesion involved in single-species biofilm formation"/>
    <property type="evidence" value="ECO:0007669"/>
    <property type="project" value="TreeGrafter"/>
</dbReference>
<organism evidence="4 5">
    <name type="scientific">Lysobacter spongiicola DSM 21749</name>
    <dbReference type="NCBI Taxonomy" id="1122188"/>
    <lineage>
        <taxon>Bacteria</taxon>
        <taxon>Pseudomonadati</taxon>
        <taxon>Pseudomonadota</taxon>
        <taxon>Gammaproteobacteria</taxon>
        <taxon>Lysobacterales</taxon>
        <taxon>Lysobacteraceae</taxon>
        <taxon>Novilysobacter</taxon>
    </lineage>
</organism>
<dbReference type="Gene3D" id="3.30.70.270">
    <property type="match status" value="1"/>
</dbReference>
<reference evidence="4 5" key="1">
    <citation type="submission" date="2017-02" db="EMBL/GenBank/DDBJ databases">
        <authorList>
            <person name="Peterson S.W."/>
        </authorList>
    </citation>
    <scope>NUCLEOTIDE SEQUENCE [LARGE SCALE GENOMIC DNA]</scope>
    <source>
        <strain evidence="4 5">DSM 21749</strain>
    </source>
</reference>
<dbReference type="InterPro" id="IPR050469">
    <property type="entry name" value="Diguanylate_Cyclase"/>
</dbReference>
<dbReference type="InterPro" id="IPR000160">
    <property type="entry name" value="GGDEF_dom"/>
</dbReference>
<dbReference type="PANTHER" id="PTHR45138">
    <property type="entry name" value="REGULATORY COMPONENTS OF SENSORY TRANSDUCTION SYSTEM"/>
    <property type="match status" value="1"/>
</dbReference>
<dbReference type="EMBL" id="FUXP01000009">
    <property type="protein sequence ID" value="SKA15639.1"/>
    <property type="molecule type" value="Genomic_DNA"/>
</dbReference>
<dbReference type="Pfam" id="PF00990">
    <property type="entry name" value="GGDEF"/>
    <property type="match status" value="1"/>
</dbReference>
<dbReference type="GO" id="GO:0052621">
    <property type="term" value="F:diguanylate cyclase activity"/>
    <property type="evidence" value="ECO:0007669"/>
    <property type="project" value="UniProtKB-EC"/>
</dbReference>
<dbReference type="PANTHER" id="PTHR45138:SF9">
    <property type="entry name" value="DIGUANYLATE CYCLASE DGCM-RELATED"/>
    <property type="match status" value="1"/>
</dbReference>
<gene>
    <name evidence="4" type="ORF">SAMN02745674_02180</name>
</gene>
<dbReference type="OrthoDB" id="9812260at2"/>
<dbReference type="RefSeq" id="WP_078758742.1">
    <property type="nucleotide sequence ID" value="NZ_FUXP01000009.1"/>
</dbReference>
<dbReference type="STRING" id="1122188.SAMN02745674_02180"/>
<dbReference type="Proteomes" id="UP000190061">
    <property type="component" value="Unassembled WGS sequence"/>
</dbReference>
<evidence type="ECO:0000256" key="2">
    <source>
        <dbReference type="ARBA" id="ARBA00034247"/>
    </source>
</evidence>
<evidence type="ECO:0000313" key="4">
    <source>
        <dbReference type="EMBL" id="SKA15639.1"/>
    </source>
</evidence>
<feature type="domain" description="GGDEF" evidence="3">
    <location>
        <begin position="1"/>
        <end position="79"/>
    </location>
</feature>
<keyword evidence="5" id="KW-1185">Reference proteome</keyword>
<name>A0A1T4RI83_9GAMM</name>
<dbReference type="GO" id="GO:0005886">
    <property type="term" value="C:plasma membrane"/>
    <property type="evidence" value="ECO:0007669"/>
    <property type="project" value="TreeGrafter"/>
</dbReference>
<dbReference type="EC" id="2.7.7.65" evidence="1"/>
<dbReference type="SUPFAM" id="SSF55073">
    <property type="entry name" value="Nucleotide cyclase"/>
    <property type="match status" value="1"/>
</dbReference>
<dbReference type="NCBIfam" id="TIGR00254">
    <property type="entry name" value="GGDEF"/>
    <property type="match status" value="1"/>
</dbReference>